<accession>A0A517SD19</accession>
<protein>
    <recommendedName>
        <fullName evidence="2">DnaJ homologue subfamily C member 28 conserved domain-containing protein</fullName>
    </recommendedName>
</protein>
<dbReference type="Pfam" id="PF09350">
    <property type="entry name" value="DJC28_CD"/>
    <property type="match status" value="1"/>
</dbReference>
<proteinExistence type="predicted"/>
<evidence type="ECO:0000313" key="4">
    <source>
        <dbReference type="Proteomes" id="UP000315700"/>
    </source>
</evidence>
<dbReference type="InterPro" id="IPR018961">
    <property type="entry name" value="DnaJ_homolog_subfam-C_membr-28"/>
</dbReference>
<dbReference type="EMBL" id="CP036271">
    <property type="protein sequence ID" value="QDT54024.1"/>
    <property type="molecule type" value="Genomic_DNA"/>
</dbReference>
<evidence type="ECO:0000313" key="3">
    <source>
        <dbReference type="EMBL" id="QDT54024.1"/>
    </source>
</evidence>
<dbReference type="Proteomes" id="UP000315700">
    <property type="component" value="Chromosome"/>
</dbReference>
<organism evidence="3 4">
    <name type="scientific">Caulifigura coniformis</name>
    <dbReference type="NCBI Taxonomy" id="2527983"/>
    <lineage>
        <taxon>Bacteria</taxon>
        <taxon>Pseudomonadati</taxon>
        <taxon>Planctomycetota</taxon>
        <taxon>Planctomycetia</taxon>
        <taxon>Planctomycetales</taxon>
        <taxon>Planctomycetaceae</taxon>
        <taxon>Caulifigura</taxon>
    </lineage>
</organism>
<gene>
    <name evidence="3" type="ORF">Pan44_20510</name>
</gene>
<name>A0A517SD19_9PLAN</name>
<dbReference type="FunCoup" id="A0A517SD19">
    <property type="interactions" value="21"/>
</dbReference>
<feature type="region of interest" description="Disordered" evidence="1">
    <location>
        <begin position="17"/>
        <end position="39"/>
    </location>
</feature>
<dbReference type="KEGG" id="ccos:Pan44_20510"/>
<dbReference type="AlphaFoldDB" id="A0A517SD19"/>
<sequence length="132" mass="14576">MSWESFAERRIREAMDAGQFDNLAGAGKPIPGIDDPPDDDWWIRQKLKDEGLSIVPPILEARRELERTLAELPRIGSEAEVRRRLEKVNQQVREAIASPHPGPAVVVLPVDVDEAVARWKAPSGGALPPSAE</sequence>
<evidence type="ECO:0000256" key="1">
    <source>
        <dbReference type="SAM" id="MobiDB-lite"/>
    </source>
</evidence>
<reference evidence="3 4" key="1">
    <citation type="submission" date="2019-02" db="EMBL/GenBank/DDBJ databases">
        <title>Deep-cultivation of Planctomycetes and their phenomic and genomic characterization uncovers novel biology.</title>
        <authorList>
            <person name="Wiegand S."/>
            <person name="Jogler M."/>
            <person name="Boedeker C."/>
            <person name="Pinto D."/>
            <person name="Vollmers J."/>
            <person name="Rivas-Marin E."/>
            <person name="Kohn T."/>
            <person name="Peeters S.H."/>
            <person name="Heuer A."/>
            <person name="Rast P."/>
            <person name="Oberbeckmann S."/>
            <person name="Bunk B."/>
            <person name="Jeske O."/>
            <person name="Meyerdierks A."/>
            <person name="Storesund J.E."/>
            <person name="Kallscheuer N."/>
            <person name="Luecker S."/>
            <person name="Lage O.M."/>
            <person name="Pohl T."/>
            <person name="Merkel B.J."/>
            <person name="Hornburger P."/>
            <person name="Mueller R.-W."/>
            <person name="Bruemmer F."/>
            <person name="Labrenz M."/>
            <person name="Spormann A.M."/>
            <person name="Op den Camp H."/>
            <person name="Overmann J."/>
            <person name="Amann R."/>
            <person name="Jetten M.S.M."/>
            <person name="Mascher T."/>
            <person name="Medema M.H."/>
            <person name="Devos D.P."/>
            <person name="Kaster A.-K."/>
            <person name="Ovreas L."/>
            <person name="Rohde M."/>
            <person name="Galperin M.Y."/>
            <person name="Jogler C."/>
        </authorList>
    </citation>
    <scope>NUCLEOTIDE SEQUENCE [LARGE SCALE GENOMIC DNA]</scope>
    <source>
        <strain evidence="3 4">Pan44</strain>
    </source>
</reference>
<feature type="domain" description="DnaJ homologue subfamily C member 28 conserved" evidence="2">
    <location>
        <begin position="6"/>
        <end position="71"/>
    </location>
</feature>
<keyword evidence="4" id="KW-1185">Reference proteome</keyword>
<dbReference type="InParanoid" id="A0A517SD19"/>
<evidence type="ECO:0000259" key="2">
    <source>
        <dbReference type="Pfam" id="PF09350"/>
    </source>
</evidence>